<proteinExistence type="inferred from homology"/>
<keyword evidence="6" id="KW-1185">Reference proteome</keyword>
<dbReference type="PANTHER" id="PTHR30061:SF50">
    <property type="entry name" value="MALTOSE_MALTODEXTRIN-BINDING PERIPLASMIC PROTEIN"/>
    <property type="match status" value="1"/>
</dbReference>
<dbReference type="Gene3D" id="3.40.190.10">
    <property type="entry name" value="Periplasmic binding protein-like II"/>
    <property type="match status" value="2"/>
</dbReference>
<dbReference type="InterPro" id="IPR006059">
    <property type="entry name" value="SBP"/>
</dbReference>
<dbReference type="PANTHER" id="PTHR30061">
    <property type="entry name" value="MALTOSE-BINDING PERIPLASMIC PROTEIN"/>
    <property type="match status" value="1"/>
</dbReference>
<name>A0A1H5VGU1_9FIRM</name>
<sequence length="407" mass="45447">MKILKRFAALALSVVTIFSTVGCSDSQTGLAAKSLELEKEVTVKVWYNDDAYTKYLDYVAKQFNVTNELVTIEPELISESNYIQYIYDQSIRNDNACDVYLCSSDSVEEAYLLGLMLENNEYDKIYTEDIYGKAGLEASSYNNVLYGYPVTYETSALVYNKVYADAVTSFDEIPASDLSGLKTTDNLAMTFAYDASKLLTNYPFASKYICFEGDSMDTANIYINNEEALKKALTEYQGLKEEYGLSTDEDKLNEYQSLFTEGRVAYSIMTASQIENLDTSVKYGVCAIPSLGDGLESQALSTTTMAVVNPYSKEYDVARAVAKAISYDYASNVTLLSNLACARGDVSKDSVIKSLHKIYSESIVKPKYAGIDEIYAQYEIMLHKIWNGESVDTAYDTFAKVVEKYTK</sequence>
<evidence type="ECO:0000313" key="6">
    <source>
        <dbReference type="Proteomes" id="UP000236726"/>
    </source>
</evidence>
<reference evidence="5 6" key="1">
    <citation type="submission" date="2016-10" db="EMBL/GenBank/DDBJ databases">
        <authorList>
            <person name="de Groot N.N."/>
        </authorList>
    </citation>
    <scope>NUCLEOTIDE SEQUENCE [LARGE SCALE GENOMIC DNA]</scope>
    <source>
        <strain evidence="5 6">D15d</strain>
    </source>
</reference>
<evidence type="ECO:0000313" key="5">
    <source>
        <dbReference type="EMBL" id="SEF86585.1"/>
    </source>
</evidence>
<dbReference type="SUPFAM" id="SSF53850">
    <property type="entry name" value="Periplasmic binding protein-like II"/>
    <property type="match status" value="1"/>
</dbReference>
<feature type="signal peptide" evidence="4">
    <location>
        <begin position="1"/>
        <end position="23"/>
    </location>
</feature>
<evidence type="ECO:0000256" key="4">
    <source>
        <dbReference type="SAM" id="SignalP"/>
    </source>
</evidence>
<dbReference type="GO" id="GO:1901982">
    <property type="term" value="F:maltose binding"/>
    <property type="evidence" value="ECO:0007669"/>
    <property type="project" value="TreeGrafter"/>
</dbReference>
<evidence type="ECO:0000256" key="3">
    <source>
        <dbReference type="ARBA" id="ARBA00022729"/>
    </source>
</evidence>
<keyword evidence="2" id="KW-0813">Transport</keyword>
<dbReference type="RefSeq" id="WP_181022526.1">
    <property type="nucleotide sequence ID" value="NZ_FNUL01000011.1"/>
</dbReference>
<dbReference type="GO" id="GO:0042956">
    <property type="term" value="P:maltodextrin transmembrane transport"/>
    <property type="evidence" value="ECO:0007669"/>
    <property type="project" value="TreeGrafter"/>
</dbReference>
<dbReference type="Proteomes" id="UP000236726">
    <property type="component" value="Unassembled WGS sequence"/>
</dbReference>
<organism evidence="5 6">
    <name type="scientific">Lachnospira multipara</name>
    <dbReference type="NCBI Taxonomy" id="28051"/>
    <lineage>
        <taxon>Bacteria</taxon>
        <taxon>Bacillati</taxon>
        <taxon>Bacillota</taxon>
        <taxon>Clostridia</taxon>
        <taxon>Lachnospirales</taxon>
        <taxon>Lachnospiraceae</taxon>
        <taxon>Lachnospira</taxon>
    </lineage>
</organism>
<dbReference type="GO" id="GO:0055052">
    <property type="term" value="C:ATP-binding cassette (ABC) transporter complex, substrate-binding subunit-containing"/>
    <property type="evidence" value="ECO:0007669"/>
    <property type="project" value="TreeGrafter"/>
</dbReference>
<gene>
    <name evidence="5" type="ORF">SAMN05216537_11141</name>
</gene>
<protein>
    <submittedName>
        <fullName evidence="5">Maltose-binding protein MalE</fullName>
    </submittedName>
</protein>
<dbReference type="AlphaFoldDB" id="A0A1H5VGU1"/>
<feature type="chain" id="PRO_5038902605" evidence="4">
    <location>
        <begin position="24"/>
        <end position="407"/>
    </location>
</feature>
<dbReference type="PROSITE" id="PS51257">
    <property type="entry name" value="PROKAR_LIPOPROTEIN"/>
    <property type="match status" value="1"/>
</dbReference>
<dbReference type="Pfam" id="PF13416">
    <property type="entry name" value="SBP_bac_8"/>
    <property type="match status" value="1"/>
</dbReference>
<evidence type="ECO:0000256" key="2">
    <source>
        <dbReference type="ARBA" id="ARBA00022448"/>
    </source>
</evidence>
<evidence type="ECO:0000256" key="1">
    <source>
        <dbReference type="ARBA" id="ARBA00008520"/>
    </source>
</evidence>
<keyword evidence="3 4" id="KW-0732">Signal</keyword>
<dbReference type="EMBL" id="FNUL01000011">
    <property type="protein sequence ID" value="SEF86585.1"/>
    <property type="molecule type" value="Genomic_DNA"/>
</dbReference>
<accession>A0A1H5VGU1</accession>
<comment type="similarity">
    <text evidence="1">Belongs to the bacterial solute-binding protein 1 family.</text>
</comment>
<dbReference type="GO" id="GO:0015768">
    <property type="term" value="P:maltose transport"/>
    <property type="evidence" value="ECO:0007669"/>
    <property type="project" value="TreeGrafter"/>
</dbReference>